<dbReference type="OrthoDB" id="2166737at2"/>
<dbReference type="InterPro" id="IPR004089">
    <property type="entry name" value="MCPsignal_dom"/>
</dbReference>
<reference evidence="5 6" key="1">
    <citation type="submission" date="2016-10" db="EMBL/GenBank/DDBJ databases">
        <authorList>
            <person name="de Groot N.N."/>
        </authorList>
    </citation>
    <scope>NUCLEOTIDE SEQUENCE [LARGE SCALE GENOMIC DNA]</scope>
    <source>
        <strain evidence="5 6">CGMCC 1.7727</strain>
    </source>
</reference>
<evidence type="ECO:0000313" key="6">
    <source>
        <dbReference type="Proteomes" id="UP000199687"/>
    </source>
</evidence>
<evidence type="ECO:0000256" key="1">
    <source>
        <dbReference type="ARBA" id="ARBA00023224"/>
    </source>
</evidence>
<dbReference type="Proteomes" id="UP000199687">
    <property type="component" value="Unassembled WGS sequence"/>
</dbReference>
<feature type="transmembrane region" description="Helical" evidence="3">
    <location>
        <begin position="136"/>
        <end position="156"/>
    </location>
</feature>
<proteinExistence type="predicted"/>
<feature type="transmembrane region" description="Helical" evidence="3">
    <location>
        <begin position="12"/>
        <end position="33"/>
    </location>
</feature>
<dbReference type="GO" id="GO:0016020">
    <property type="term" value="C:membrane"/>
    <property type="evidence" value="ECO:0007669"/>
    <property type="project" value="InterPro"/>
</dbReference>
<keyword evidence="3" id="KW-1133">Transmembrane helix</keyword>
<dbReference type="SUPFAM" id="SSF58104">
    <property type="entry name" value="Methyl-accepting chemotaxis protein (MCP) signaling domain"/>
    <property type="match status" value="1"/>
</dbReference>
<feature type="transmembrane region" description="Helical" evidence="3">
    <location>
        <begin position="39"/>
        <end position="56"/>
    </location>
</feature>
<dbReference type="PROSITE" id="PS50111">
    <property type="entry name" value="CHEMOTAXIS_TRANSDUC_2"/>
    <property type="match status" value="1"/>
</dbReference>
<evidence type="ECO:0000313" key="5">
    <source>
        <dbReference type="EMBL" id="SER54519.1"/>
    </source>
</evidence>
<feature type="transmembrane region" description="Helical" evidence="3">
    <location>
        <begin position="107"/>
        <end position="124"/>
    </location>
</feature>
<organism evidence="5 6">
    <name type="scientific">Gracilibacillus ureilyticus</name>
    <dbReference type="NCBI Taxonomy" id="531814"/>
    <lineage>
        <taxon>Bacteria</taxon>
        <taxon>Bacillati</taxon>
        <taxon>Bacillota</taxon>
        <taxon>Bacilli</taxon>
        <taxon>Bacillales</taxon>
        <taxon>Bacillaceae</taxon>
        <taxon>Gracilibacillus</taxon>
    </lineage>
</organism>
<dbReference type="GO" id="GO:0007165">
    <property type="term" value="P:signal transduction"/>
    <property type="evidence" value="ECO:0007669"/>
    <property type="project" value="UniProtKB-KW"/>
</dbReference>
<evidence type="ECO:0000259" key="4">
    <source>
        <dbReference type="PROSITE" id="PS50111"/>
    </source>
</evidence>
<feature type="transmembrane region" description="Helical" evidence="3">
    <location>
        <begin position="63"/>
        <end position="79"/>
    </location>
</feature>
<dbReference type="PANTHER" id="PTHR32089">
    <property type="entry name" value="METHYL-ACCEPTING CHEMOTAXIS PROTEIN MCPB"/>
    <property type="match status" value="1"/>
</dbReference>
<keyword evidence="1 2" id="KW-0807">Transducer</keyword>
<keyword evidence="3" id="KW-0812">Transmembrane</keyword>
<sequence length="491" mass="53523">MNHQKNADKVTTMIIYSIILLTMILAFVKFGFIAGLKESVPVIVTGVVVTAFYFTRINSNIKGLCYAVLIVLIAIMHFLTPGMEFNGAYGLLLSLAVVSMYFNKKLVFIHGILVNIALITVYIINPHAVLGEAVRITLFLLVFINVNGILASHYFVNKWGSNLITESQNKAKEALGLVDVINITLNKVKEGSTILNNSINVFSGNLESNKNKIENVNSTVQDMAKGIQHQAESISSVSESINDIASQMNETKKASENVLENTNLMMEKVTGGTEKVHQMGNQMNTINDAVGTSLTIVNQLQGKTNDIISSLNAINQIAEQTNLLALNASIEAARAGEHGKGFAVVADEVRKLAEGSSSIVNEINTIIMDLSKQTEEALQTVNQGDTALKTGNEILGDVMVYFEEFTDGFQKTSQSVNTETQMIEKVSTNIVSIQDQIMNVSSISQQQAASTEEVAATMEDWIQDVVSMDVTINEINVLSNELEEITKNEGS</sequence>
<keyword evidence="6" id="KW-1185">Reference proteome</keyword>
<dbReference type="STRING" id="531814.SAMN04487944_1063"/>
<dbReference type="Gene3D" id="1.10.287.950">
    <property type="entry name" value="Methyl-accepting chemotaxis protein"/>
    <property type="match status" value="1"/>
</dbReference>
<evidence type="ECO:0000256" key="3">
    <source>
        <dbReference type="SAM" id="Phobius"/>
    </source>
</evidence>
<evidence type="ECO:0000256" key="2">
    <source>
        <dbReference type="PROSITE-ProRule" id="PRU00284"/>
    </source>
</evidence>
<protein>
    <submittedName>
        <fullName evidence="5">Methyl-accepting chemotaxis protein</fullName>
    </submittedName>
</protein>
<accession>A0A1H9Q3J2</accession>
<gene>
    <name evidence="5" type="ORF">SAMN04487944_1063</name>
</gene>
<keyword evidence="3" id="KW-0472">Membrane</keyword>
<feature type="domain" description="Methyl-accepting transducer" evidence="4">
    <location>
        <begin position="205"/>
        <end position="462"/>
    </location>
</feature>
<dbReference type="EMBL" id="FOGL01000006">
    <property type="protein sequence ID" value="SER54519.1"/>
    <property type="molecule type" value="Genomic_DNA"/>
</dbReference>
<dbReference type="SMART" id="SM00283">
    <property type="entry name" value="MA"/>
    <property type="match status" value="1"/>
</dbReference>
<name>A0A1H9Q3J2_9BACI</name>
<dbReference type="RefSeq" id="WP_089740255.1">
    <property type="nucleotide sequence ID" value="NZ_FOGL01000006.1"/>
</dbReference>
<dbReference type="PANTHER" id="PTHR32089:SF112">
    <property type="entry name" value="LYSOZYME-LIKE PROTEIN-RELATED"/>
    <property type="match status" value="1"/>
</dbReference>
<dbReference type="Pfam" id="PF00015">
    <property type="entry name" value="MCPsignal"/>
    <property type="match status" value="1"/>
</dbReference>
<feature type="transmembrane region" description="Helical" evidence="3">
    <location>
        <begin position="85"/>
        <end position="102"/>
    </location>
</feature>
<dbReference type="AlphaFoldDB" id="A0A1H9Q3J2"/>